<name>A0AAD3TMQ6_NEPGR</name>
<protein>
    <submittedName>
        <fullName evidence="2">Uncharacterized protein</fullName>
    </submittedName>
</protein>
<keyword evidence="3" id="KW-1185">Reference proteome</keyword>
<gene>
    <name evidence="2" type="ORF">Nepgr_033682</name>
</gene>
<evidence type="ECO:0000313" key="2">
    <source>
        <dbReference type="EMBL" id="GMH31838.1"/>
    </source>
</evidence>
<feature type="signal peptide" evidence="1">
    <location>
        <begin position="1"/>
        <end position="20"/>
    </location>
</feature>
<dbReference type="Proteomes" id="UP001279734">
    <property type="component" value="Unassembled WGS sequence"/>
</dbReference>
<organism evidence="2 3">
    <name type="scientific">Nepenthes gracilis</name>
    <name type="common">Slender pitcher plant</name>
    <dbReference type="NCBI Taxonomy" id="150966"/>
    <lineage>
        <taxon>Eukaryota</taxon>
        <taxon>Viridiplantae</taxon>
        <taxon>Streptophyta</taxon>
        <taxon>Embryophyta</taxon>
        <taxon>Tracheophyta</taxon>
        <taxon>Spermatophyta</taxon>
        <taxon>Magnoliopsida</taxon>
        <taxon>eudicotyledons</taxon>
        <taxon>Gunneridae</taxon>
        <taxon>Pentapetalae</taxon>
        <taxon>Caryophyllales</taxon>
        <taxon>Nepenthaceae</taxon>
        <taxon>Nepenthes</taxon>
    </lineage>
</organism>
<comment type="caution">
    <text evidence="2">The sequence shown here is derived from an EMBL/GenBank/DDBJ whole genome shotgun (WGS) entry which is preliminary data.</text>
</comment>
<proteinExistence type="predicted"/>
<reference evidence="2" key="1">
    <citation type="submission" date="2023-05" db="EMBL/GenBank/DDBJ databases">
        <title>Nepenthes gracilis genome sequencing.</title>
        <authorList>
            <person name="Fukushima K."/>
        </authorList>
    </citation>
    <scope>NUCLEOTIDE SEQUENCE</scope>
    <source>
        <strain evidence="2">SING2019-196</strain>
    </source>
</reference>
<dbReference type="EMBL" id="BSYO01000041">
    <property type="protein sequence ID" value="GMH31838.1"/>
    <property type="molecule type" value="Genomic_DNA"/>
</dbReference>
<sequence length="186" mass="20420">MCLPLSRLAVLACLVDGAKAHLDVPSDSVACFFGWFLAFLGMHVCPWNCRNGFWSGVLARGTLVAFVLVSPVITRYDFICPVWSCGWNALLTCHVASIVHLKAGWLSFAGLDCPAVVALTSLATGFARYGFLAGLDTSFNLKAGRLADLECHSFWPGWNVSYLCQDVDFGRFDFAWFLPGVELRPM</sequence>
<feature type="chain" id="PRO_5042248720" evidence="1">
    <location>
        <begin position="21"/>
        <end position="186"/>
    </location>
</feature>
<keyword evidence="1" id="KW-0732">Signal</keyword>
<evidence type="ECO:0000313" key="3">
    <source>
        <dbReference type="Proteomes" id="UP001279734"/>
    </source>
</evidence>
<accession>A0AAD3TMQ6</accession>
<evidence type="ECO:0000256" key="1">
    <source>
        <dbReference type="SAM" id="SignalP"/>
    </source>
</evidence>
<dbReference type="AlphaFoldDB" id="A0AAD3TMQ6"/>